<dbReference type="AlphaFoldDB" id="A0A8J3HSX4"/>
<dbReference type="SUPFAM" id="SSF100950">
    <property type="entry name" value="NagB/RpiA/CoA transferase-like"/>
    <property type="match status" value="1"/>
</dbReference>
<dbReference type="PIRSF" id="PIRSF006806">
    <property type="entry name" value="FTHF_cligase"/>
    <property type="match status" value="1"/>
</dbReference>
<evidence type="ECO:0000256" key="2">
    <source>
        <dbReference type="RuleBase" id="RU361279"/>
    </source>
</evidence>
<dbReference type="EMBL" id="BNGU01000025">
    <property type="protein sequence ID" value="GHM59663.1"/>
    <property type="molecule type" value="Genomic_DNA"/>
</dbReference>
<dbReference type="GO" id="GO:0030272">
    <property type="term" value="F:5-formyltetrahydrofolate cyclo-ligase activity"/>
    <property type="evidence" value="ECO:0007669"/>
    <property type="project" value="UniProtKB-EC"/>
</dbReference>
<dbReference type="NCBIfam" id="TIGR02727">
    <property type="entry name" value="MTHFS_bact"/>
    <property type="match status" value="1"/>
</dbReference>
<dbReference type="GO" id="GO:0035999">
    <property type="term" value="P:tetrahydrofolate interconversion"/>
    <property type="evidence" value="ECO:0007669"/>
    <property type="project" value="TreeGrafter"/>
</dbReference>
<dbReference type="GO" id="GO:0005524">
    <property type="term" value="F:ATP binding"/>
    <property type="evidence" value="ECO:0007669"/>
    <property type="project" value="UniProtKB-KW"/>
</dbReference>
<keyword evidence="1 2" id="KW-0067">ATP-binding</keyword>
<dbReference type="PANTHER" id="PTHR23407:SF11">
    <property type="entry name" value="CHROMOSOME UNDETERMINED SCAFFOLD_24, WHOLE GENOME SHOTGUN SEQUENCE"/>
    <property type="match status" value="1"/>
</dbReference>
<dbReference type="GO" id="GO:0009396">
    <property type="term" value="P:folic acid-containing compound biosynthetic process"/>
    <property type="evidence" value="ECO:0007669"/>
    <property type="project" value="TreeGrafter"/>
</dbReference>
<keyword evidence="2" id="KW-0460">Magnesium</keyword>
<proteinExistence type="inferred from homology"/>
<accession>A0A8J3HSX4</accession>
<feature type="binding site" evidence="1">
    <location>
        <begin position="8"/>
        <end position="12"/>
    </location>
    <ligand>
        <name>ATP</name>
        <dbReference type="ChEBI" id="CHEBI:30616"/>
    </ligand>
</feature>
<comment type="similarity">
    <text evidence="2">Belongs to the 5-formyltetrahydrofolate cyclo-ligase family.</text>
</comment>
<dbReference type="InterPro" id="IPR037171">
    <property type="entry name" value="NagB/RpiA_transferase-like"/>
</dbReference>
<keyword evidence="2" id="KW-0479">Metal-binding</keyword>
<keyword evidence="4" id="KW-1185">Reference proteome</keyword>
<comment type="catalytic activity">
    <reaction evidence="2">
        <text>(6S)-5-formyl-5,6,7,8-tetrahydrofolate + ATP = (6R)-5,10-methenyltetrahydrofolate + ADP + phosphate</text>
        <dbReference type="Rhea" id="RHEA:10488"/>
        <dbReference type="ChEBI" id="CHEBI:30616"/>
        <dbReference type="ChEBI" id="CHEBI:43474"/>
        <dbReference type="ChEBI" id="CHEBI:57455"/>
        <dbReference type="ChEBI" id="CHEBI:57457"/>
        <dbReference type="ChEBI" id="CHEBI:456216"/>
        <dbReference type="EC" id="6.3.3.2"/>
    </reaction>
</comment>
<gene>
    <name evidence="3" type="primary">ygfA</name>
    <name evidence="3" type="ORF">sL5_06560</name>
</gene>
<comment type="caution">
    <text evidence="3">The sequence shown here is derived from an EMBL/GenBank/DDBJ whole genome shotgun (WGS) entry which is preliminary data.</text>
</comment>
<comment type="cofactor">
    <cofactor evidence="2">
        <name>Mg(2+)</name>
        <dbReference type="ChEBI" id="CHEBI:18420"/>
    </cofactor>
</comment>
<dbReference type="Proteomes" id="UP000637906">
    <property type="component" value="Unassembled WGS sequence"/>
</dbReference>
<dbReference type="InterPro" id="IPR024185">
    <property type="entry name" value="FTHF_cligase-like_sf"/>
</dbReference>
<dbReference type="Pfam" id="PF01812">
    <property type="entry name" value="5-FTHF_cyc-lig"/>
    <property type="match status" value="2"/>
</dbReference>
<sequence>MFDIVEKKRELREKYRKIRQEISRDYAIHAASLIAEAFIENIIMSESEIIAGYIPRDGEINVISLMQKLQDLGHKIIVPIVDQNSDCLLFQEWKTVSQIENYVIPNVVITPLIAFDQNQNRLGFGGGWYDRTIEKLRPLGCKFIGVAYDLQFCKQLPIEDHDQALDNIVTVYDKR</sequence>
<dbReference type="EC" id="6.3.3.2" evidence="2"/>
<reference evidence="3 4" key="1">
    <citation type="journal article" date="2021" name="Microb. Ecol.">
        <title>Candidatus Mesenet longicola: Novel Endosymbionts of Brontispa longissima that Induce Cytoplasmic Incompatibility.</title>
        <authorList>
            <person name="Takano S."/>
            <person name="Gotoh Y."/>
            <person name="Hayashi T."/>
        </authorList>
    </citation>
    <scope>NUCLEOTIDE SEQUENCE [LARGE SCALE GENOMIC DNA]</scope>
    <source>
        <strain evidence="3">L5</strain>
    </source>
</reference>
<dbReference type="InterPro" id="IPR002698">
    <property type="entry name" value="FTHF_cligase"/>
</dbReference>
<dbReference type="GO" id="GO:0046872">
    <property type="term" value="F:metal ion binding"/>
    <property type="evidence" value="ECO:0007669"/>
    <property type="project" value="UniProtKB-KW"/>
</dbReference>
<dbReference type="Gene3D" id="3.40.50.10420">
    <property type="entry name" value="NagB/RpiA/CoA transferase-like"/>
    <property type="match status" value="2"/>
</dbReference>
<feature type="binding site" evidence="1">
    <location>
        <begin position="121"/>
        <end position="129"/>
    </location>
    <ligand>
        <name>ATP</name>
        <dbReference type="ChEBI" id="CHEBI:30616"/>
    </ligand>
</feature>
<dbReference type="PANTHER" id="PTHR23407">
    <property type="entry name" value="ATPASE INHIBITOR/5-FORMYLTETRAHYDROFOLATE CYCLO-LIGASE"/>
    <property type="match status" value="1"/>
</dbReference>
<evidence type="ECO:0000313" key="3">
    <source>
        <dbReference type="EMBL" id="GHM59663.1"/>
    </source>
</evidence>
<organism evidence="3 4">
    <name type="scientific">Candidatus Mesenet longicola</name>
    <dbReference type="NCBI Taxonomy" id="1892558"/>
    <lineage>
        <taxon>Bacteria</taxon>
        <taxon>Pseudomonadati</taxon>
        <taxon>Pseudomonadota</taxon>
        <taxon>Alphaproteobacteria</taxon>
        <taxon>Rickettsiales</taxon>
        <taxon>Anaplasmataceae</taxon>
        <taxon>Candidatus Mesenet</taxon>
    </lineage>
</organism>
<keyword evidence="1 2" id="KW-0547">Nucleotide-binding</keyword>
<evidence type="ECO:0000313" key="4">
    <source>
        <dbReference type="Proteomes" id="UP000637906"/>
    </source>
</evidence>
<feature type="binding site" evidence="1">
    <location>
        <position position="59"/>
    </location>
    <ligand>
        <name>substrate</name>
    </ligand>
</feature>
<evidence type="ECO:0000256" key="1">
    <source>
        <dbReference type="PIRSR" id="PIRSR006806-1"/>
    </source>
</evidence>
<feature type="binding site" evidence="1">
    <location>
        <position position="54"/>
    </location>
    <ligand>
        <name>substrate</name>
    </ligand>
</feature>
<protein>
    <recommendedName>
        <fullName evidence="2">5-formyltetrahydrofolate cyclo-ligase</fullName>
        <ecNumber evidence="2">6.3.3.2</ecNumber>
    </recommendedName>
</protein>
<name>A0A8J3HSX4_9RICK</name>